<reference evidence="2" key="1">
    <citation type="journal article" date="2022" name="Mol. Ecol. Resour.">
        <title>The genomes of chicory, endive, great burdock and yacon provide insights into Asteraceae palaeo-polyploidization history and plant inulin production.</title>
        <authorList>
            <person name="Fan W."/>
            <person name="Wang S."/>
            <person name="Wang H."/>
            <person name="Wang A."/>
            <person name="Jiang F."/>
            <person name="Liu H."/>
            <person name="Zhao H."/>
            <person name="Xu D."/>
            <person name="Zhang Y."/>
        </authorList>
    </citation>
    <scope>NUCLEOTIDE SEQUENCE [LARGE SCALE GENOMIC DNA]</scope>
    <source>
        <strain evidence="2">cv. Yunnan</strain>
    </source>
</reference>
<protein>
    <submittedName>
        <fullName evidence="1">Uncharacterized protein</fullName>
    </submittedName>
</protein>
<keyword evidence="2" id="KW-1185">Reference proteome</keyword>
<evidence type="ECO:0000313" key="2">
    <source>
        <dbReference type="Proteomes" id="UP001056120"/>
    </source>
</evidence>
<comment type="caution">
    <text evidence="1">The sequence shown here is derived from an EMBL/GenBank/DDBJ whole genome shotgun (WGS) entry which is preliminary data.</text>
</comment>
<name>A0ACB9ELR8_9ASTR</name>
<evidence type="ECO:0000313" key="1">
    <source>
        <dbReference type="EMBL" id="KAI3759884.1"/>
    </source>
</evidence>
<gene>
    <name evidence="1" type="ORF">L1987_50268</name>
</gene>
<sequence length="75" mass="8724">MGRTLGNHSRKQIHTTRKLQWRLMGNSLGGASMQQLHQLERQLSDGLILIKEKKDAMLFEEIVRSNLKERGCDYE</sequence>
<accession>A0ACB9ELR8</accession>
<proteinExistence type="predicted"/>
<organism evidence="1 2">
    <name type="scientific">Smallanthus sonchifolius</name>
    <dbReference type="NCBI Taxonomy" id="185202"/>
    <lineage>
        <taxon>Eukaryota</taxon>
        <taxon>Viridiplantae</taxon>
        <taxon>Streptophyta</taxon>
        <taxon>Embryophyta</taxon>
        <taxon>Tracheophyta</taxon>
        <taxon>Spermatophyta</taxon>
        <taxon>Magnoliopsida</taxon>
        <taxon>eudicotyledons</taxon>
        <taxon>Gunneridae</taxon>
        <taxon>Pentapetalae</taxon>
        <taxon>asterids</taxon>
        <taxon>campanulids</taxon>
        <taxon>Asterales</taxon>
        <taxon>Asteraceae</taxon>
        <taxon>Asteroideae</taxon>
        <taxon>Heliantheae alliance</taxon>
        <taxon>Millerieae</taxon>
        <taxon>Smallanthus</taxon>
    </lineage>
</organism>
<dbReference type="Proteomes" id="UP001056120">
    <property type="component" value="Linkage Group LG17"/>
</dbReference>
<reference evidence="1 2" key="2">
    <citation type="journal article" date="2022" name="Mol. Ecol. Resour.">
        <title>The genomes of chicory, endive, great burdock and yacon provide insights into Asteraceae paleo-polyploidization history and plant inulin production.</title>
        <authorList>
            <person name="Fan W."/>
            <person name="Wang S."/>
            <person name="Wang H."/>
            <person name="Wang A."/>
            <person name="Jiang F."/>
            <person name="Liu H."/>
            <person name="Zhao H."/>
            <person name="Xu D."/>
            <person name="Zhang Y."/>
        </authorList>
    </citation>
    <scope>NUCLEOTIDE SEQUENCE [LARGE SCALE GENOMIC DNA]</scope>
    <source>
        <strain evidence="2">cv. Yunnan</strain>
        <tissue evidence="1">Leaves</tissue>
    </source>
</reference>
<dbReference type="EMBL" id="CM042034">
    <property type="protein sequence ID" value="KAI3759884.1"/>
    <property type="molecule type" value="Genomic_DNA"/>
</dbReference>